<feature type="region of interest" description="Disordered" evidence="1">
    <location>
        <begin position="277"/>
        <end position="303"/>
    </location>
</feature>
<dbReference type="PATRIC" id="fig|1227455.4.peg.1702"/>
<dbReference type="Proteomes" id="UP000011669">
    <property type="component" value="Unassembled WGS sequence"/>
</dbReference>
<gene>
    <name evidence="2" type="ORF">C449_08314</name>
</gene>
<proteinExistence type="predicted"/>
<dbReference type="AlphaFoldDB" id="M0MHC0"/>
<evidence type="ECO:0000256" key="1">
    <source>
        <dbReference type="SAM" id="MobiDB-lite"/>
    </source>
</evidence>
<keyword evidence="3" id="KW-1185">Reference proteome</keyword>
<dbReference type="OrthoDB" id="100846at2157"/>
<dbReference type="EMBL" id="AOMD01000020">
    <property type="protein sequence ID" value="EMA45101.1"/>
    <property type="molecule type" value="Genomic_DNA"/>
</dbReference>
<accession>M0MHC0</accession>
<dbReference type="SUPFAM" id="SSF53649">
    <property type="entry name" value="Alkaline phosphatase-like"/>
    <property type="match status" value="1"/>
</dbReference>
<dbReference type="Gene3D" id="3.40.720.10">
    <property type="entry name" value="Alkaline Phosphatase, subunit A"/>
    <property type="match status" value="1"/>
</dbReference>
<evidence type="ECO:0000313" key="3">
    <source>
        <dbReference type="Proteomes" id="UP000011669"/>
    </source>
</evidence>
<evidence type="ECO:0000313" key="2">
    <source>
        <dbReference type="EMBL" id="EMA45101.1"/>
    </source>
</evidence>
<dbReference type="InterPro" id="IPR017850">
    <property type="entry name" value="Alkaline_phosphatase_core_sf"/>
</dbReference>
<organism evidence="2 3">
    <name type="scientific">Halococcus saccharolyticus DSM 5350</name>
    <dbReference type="NCBI Taxonomy" id="1227455"/>
    <lineage>
        <taxon>Archaea</taxon>
        <taxon>Methanobacteriati</taxon>
        <taxon>Methanobacteriota</taxon>
        <taxon>Stenosarchaea group</taxon>
        <taxon>Halobacteria</taxon>
        <taxon>Halobacteriales</taxon>
        <taxon>Halococcaceae</taxon>
        <taxon>Halococcus</taxon>
    </lineage>
</organism>
<protein>
    <submittedName>
        <fullName evidence="2">Uncharacterized protein</fullName>
    </submittedName>
</protein>
<name>M0MHC0_9EURY</name>
<dbReference type="InParanoid" id="M0MHC0"/>
<reference evidence="2 3" key="1">
    <citation type="journal article" date="2014" name="PLoS Genet.">
        <title>Phylogenetically driven sequencing of extremely halophilic archaea reveals strategies for static and dynamic osmo-response.</title>
        <authorList>
            <person name="Becker E.A."/>
            <person name="Seitzer P.M."/>
            <person name="Tritt A."/>
            <person name="Larsen D."/>
            <person name="Krusor M."/>
            <person name="Yao A.I."/>
            <person name="Wu D."/>
            <person name="Madern D."/>
            <person name="Eisen J.A."/>
            <person name="Darling A.E."/>
            <person name="Facciotti M.T."/>
        </authorList>
    </citation>
    <scope>NUCLEOTIDE SEQUENCE [LARGE SCALE GENOMIC DNA]</scope>
    <source>
        <strain evidence="2 3">DSM 5350</strain>
    </source>
</reference>
<comment type="caution">
    <text evidence="2">The sequence shown here is derived from an EMBL/GenBank/DDBJ whole genome shotgun (WGS) entry which is preliminary data.</text>
</comment>
<sequence>MTLADWLDETRARVAADGIDGVRTSAYELWIGALRRTDRFVDPGVNVYDRDWDALVILDGCRADVLRGVAPSYDFLDNPGTHRSPGSTSYEWMERTFSEEYRDEMARTIHVSANPFTHQYLEADRFALLDEVWRDGWDEQAGIVPARPVTDRAIYAGREHVGPDDRLLIHYMQPHFPSVPRPLGGTATLDEWRDGREMAWQGLRRGEFTEREVWRAYTANLRYVLDEVAILLENLDAERVAITADHGNAKGEFGIYGHPNIPLDVLREVPWFTTRATDRGTHEPAPESLATGEDAADSEAATSSVTERLEALGYAEGDASG</sequence>
<dbReference type="RefSeq" id="WP_006077513.1">
    <property type="nucleotide sequence ID" value="NZ_AOMD01000020.1"/>
</dbReference>
<feature type="compositionally biased region" description="Low complexity" evidence="1">
    <location>
        <begin position="290"/>
        <end position="303"/>
    </location>
</feature>